<evidence type="ECO:0000313" key="1">
    <source>
        <dbReference type="EMBL" id="RXZ64875.1"/>
    </source>
</evidence>
<keyword evidence="2" id="KW-1185">Reference proteome</keyword>
<dbReference type="AlphaFoldDB" id="A0A4Q2KI72"/>
<name>A0A4Q2KI72_9SPHN</name>
<comment type="caution">
    <text evidence="1">The sequence shown here is derived from an EMBL/GenBank/DDBJ whole genome shotgun (WGS) entry which is preliminary data.</text>
</comment>
<organism evidence="1 2">
    <name type="scientific">Pelagerythrobacter rhizovicinus</name>
    <dbReference type="NCBI Taxonomy" id="2268576"/>
    <lineage>
        <taxon>Bacteria</taxon>
        <taxon>Pseudomonadati</taxon>
        <taxon>Pseudomonadota</taxon>
        <taxon>Alphaproteobacteria</taxon>
        <taxon>Sphingomonadales</taxon>
        <taxon>Erythrobacteraceae</taxon>
        <taxon>Pelagerythrobacter</taxon>
    </lineage>
</organism>
<reference evidence="1 2" key="1">
    <citation type="submission" date="2019-01" db="EMBL/GenBank/DDBJ databases">
        <title>Altererythrobacter rhizovicinus sp. nov., isolated from the rhizosphere soil of Haloxylon ammodendron.</title>
        <authorList>
            <person name="Li H.-P."/>
            <person name="Gou J.-Y."/>
            <person name="Yao D."/>
            <person name="Han Q.-Q."/>
            <person name="Shao K.-Z."/>
            <person name="Zhao Q."/>
            <person name="Zhang J.-L."/>
        </authorList>
    </citation>
    <scope>NUCLEOTIDE SEQUENCE [LARGE SCALE GENOMIC DNA]</scope>
    <source>
        <strain evidence="1 2">AY-3R</strain>
    </source>
</reference>
<dbReference type="OrthoDB" id="564699at2"/>
<dbReference type="EMBL" id="SDPV01000002">
    <property type="protein sequence ID" value="RXZ64875.1"/>
    <property type="molecule type" value="Genomic_DNA"/>
</dbReference>
<dbReference type="InterPro" id="IPR021251">
    <property type="entry name" value="DUF2793"/>
</dbReference>
<dbReference type="Proteomes" id="UP000293623">
    <property type="component" value="Unassembled WGS sequence"/>
</dbReference>
<accession>A0A4Q2KI72</accession>
<protein>
    <submittedName>
        <fullName evidence="1">DUF2793 domain-containing protein</fullName>
    </submittedName>
</protein>
<evidence type="ECO:0000313" key="2">
    <source>
        <dbReference type="Proteomes" id="UP000293623"/>
    </source>
</evidence>
<dbReference type="Pfam" id="PF10983">
    <property type="entry name" value="DUF2793"/>
    <property type="match status" value="1"/>
</dbReference>
<sequence>MSQPVTFESATPRFDLPHLFPAQSQKEFIVNESHARIDMLLHCAVEGEADDPPAAPAEGEVWIVGPAPTGDWNGRAGQLAGRQAGGWLFSAPRDGLRVFDKAARQVALYDGEWLRAAAPENPTGGSTIDAEARTVIDNLIETLRVAGILPRTE</sequence>
<dbReference type="RefSeq" id="WP_129525181.1">
    <property type="nucleotide sequence ID" value="NZ_SDPV01000002.1"/>
</dbReference>
<proteinExistence type="predicted"/>
<gene>
    <name evidence="1" type="ORF">ETX26_13580</name>
</gene>